<gene>
    <name evidence="2" type="ORF">Rmf_39840</name>
</gene>
<reference evidence="2 3" key="1">
    <citation type="journal article" date="2016" name="Microbes Environ.">
        <title>Phylogenetically diverse aerobic anoxygenic phototrophic bacteria isolated from epilithic biofilms in Tama river, Japan.</title>
        <authorList>
            <person name="Hirose S."/>
            <person name="Matsuura K."/>
            <person name="Haruta S."/>
        </authorList>
    </citation>
    <scope>NUCLEOTIDE SEQUENCE [LARGE SCALE GENOMIC DNA]</scope>
    <source>
        <strain evidence="2 3">S08</strain>
    </source>
</reference>
<dbReference type="RefSeq" id="WP_244408258.1">
    <property type="nucleotide sequence ID" value="NZ_AP025637.1"/>
</dbReference>
<dbReference type="Proteomes" id="UP000831327">
    <property type="component" value="Chromosome"/>
</dbReference>
<protein>
    <submittedName>
        <fullName evidence="2">Uncharacterized protein</fullName>
    </submittedName>
</protein>
<proteinExistence type="predicted"/>
<evidence type="ECO:0000256" key="1">
    <source>
        <dbReference type="SAM" id="MobiDB-lite"/>
    </source>
</evidence>
<name>A0ABN6P6V2_9PROT</name>
<dbReference type="EMBL" id="AP025637">
    <property type="protein sequence ID" value="BDG74055.1"/>
    <property type="molecule type" value="Genomic_DNA"/>
</dbReference>
<evidence type="ECO:0000313" key="2">
    <source>
        <dbReference type="EMBL" id="BDG74055.1"/>
    </source>
</evidence>
<accession>A0ABN6P6V2</accession>
<organism evidence="2 3">
    <name type="scientific">Roseomonas fluvialis</name>
    <dbReference type="NCBI Taxonomy" id="1750527"/>
    <lineage>
        <taxon>Bacteria</taxon>
        <taxon>Pseudomonadati</taxon>
        <taxon>Pseudomonadota</taxon>
        <taxon>Alphaproteobacteria</taxon>
        <taxon>Acetobacterales</taxon>
        <taxon>Roseomonadaceae</taxon>
        <taxon>Roseomonas</taxon>
    </lineage>
</organism>
<sequence>MTDDSRPRRLALVEAVLAWTPPHLMDAVRDAEDMTHHDELVRWGRDAIATITQPRARPQRGRMMSMAGRPAGIAALDRAWDAVFDHVRLEVEKGTLQLTGRMMRPEHRQNAQPIPSVWGRALDFDLRAGAVFFEDQTFVAVETSKQLSFGAVPEVGSDEPGNRTPGDTCPSAADQDLSLLEAMTQWCEPRLVNRVREEERKFIAIELHRYFMPKLTHETEWSQPTSRSWMAETNYVFLTAAWNELTIDFRRRIERGEMYLRGVLSGDDPAAAIEAIPGFWAAELMFDLRANAVRRDSRTYLAVRVSKQAPAEPPVAKNEVPPAAAEPRGPVTPLTAATLTDEEVFVLLDEYARRVVAEEGSPLRLPVKVSFIPILRRKMRQRFATGEHALTLGAEAAALEEWIKTKVDGHQTPSAGHIENELREEHRRLKAQHPRPASKDRDP</sequence>
<keyword evidence="3" id="KW-1185">Reference proteome</keyword>
<evidence type="ECO:0000313" key="3">
    <source>
        <dbReference type="Proteomes" id="UP000831327"/>
    </source>
</evidence>
<feature type="region of interest" description="Disordered" evidence="1">
    <location>
        <begin position="421"/>
        <end position="443"/>
    </location>
</feature>